<reference evidence="3 4" key="1">
    <citation type="submission" date="2022-09" db="EMBL/GenBank/DDBJ databases">
        <authorList>
            <person name="Palmer J.M."/>
        </authorList>
    </citation>
    <scope>NUCLEOTIDE SEQUENCE [LARGE SCALE GENOMIC DNA]</scope>
    <source>
        <strain evidence="3 4">DSM 7382</strain>
    </source>
</reference>
<organism evidence="3 4">
    <name type="scientific">Cerrena zonata</name>
    <dbReference type="NCBI Taxonomy" id="2478898"/>
    <lineage>
        <taxon>Eukaryota</taxon>
        <taxon>Fungi</taxon>
        <taxon>Dikarya</taxon>
        <taxon>Basidiomycota</taxon>
        <taxon>Agaricomycotina</taxon>
        <taxon>Agaricomycetes</taxon>
        <taxon>Polyporales</taxon>
        <taxon>Cerrenaceae</taxon>
        <taxon>Cerrena</taxon>
    </lineage>
</organism>
<proteinExistence type="predicted"/>
<evidence type="ECO:0000313" key="4">
    <source>
        <dbReference type="Proteomes" id="UP001385951"/>
    </source>
</evidence>
<gene>
    <name evidence="3" type="ORF">QCA50_011603</name>
</gene>
<dbReference type="EMBL" id="JASBNA010000021">
    <property type="protein sequence ID" value="KAK7685240.1"/>
    <property type="molecule type" value="Genomic_DNA"/>
</dbReference>
<sequence>MSVEHPTLEVIQNLLSAKYLHVVIASAWLWDTTISFSEEVETFAGRRVALPDMIYILSRITTLYTIMSDLAIISPIRDCNVTIKLLTWGGTFTACLSSLLFLIRAHAVFHDSKKAKIALNVLWFLASLGTFTAPFSFRESRLGNTNFCALAAVDKLGSAGTVTVAIFDTAIFVSTYFRVMTLTMGNNVWERMQEFFKGSGTGQVSKALLQTGQPYYFPVISLKICVMALMLSSLSSSTKLLPYQGIAILADVVLLNAMACRVFRLLRLGVRGESSPASIRMSAISFWHGHATVRENENDDAGFPKN</sequence>
<feature type="transmembrane region" description="Helical" evidence="1">
    <location>
        <begin position="157"/>
        <end position="177"/>
    </location>
</feature>
<keyword evidence="1" id="KW-1133">Transmembrane helix</keyword>
<keyword evidence="1" id="KW-0472">Membrane</keyword>
<feature type="transmembrane region" description="Helical" evidence="1">
    <location>
        <begin position="215"/>
        <end position="234"/>
    </location>
</feature>
<dbReference type="InterPro" id="IPR045340">
    <property type="entry name" value="DUF6533"/>
</dbReference>
<comment type="caution">
    <text evidence="3">The sequence shown here is derived from an EMBL/GenBank/DDBJ whole genome shotgun (WGS) entry which is preliminary data.</text>
</comment>
<protein>
    <recommendedName>
        <fullName evidence="2">DUF6533 domain-containing protein</fullName>
    </recommendedName>
</protein>
<dbReference type="Proteomes" id="UP001385951">
    <property type="component" value="Unassembled WGS sequence"/>
</dbReference>
<evidence type="ECO:0000256" key="1">
    <source>
        <dbReference type="SAM" id="Phobius"/>
    </source>
</evidence>
<name>A0AAW0G888_9APHY</name>
<feature type="transmembrane region" description="Helical" evidence="1">
    <location>
        <begin position="53"/>
        <end position="73"/>
    </location>
</feature>
<evidence type="ECO:0000259" key="2">
    <source>
        <dbReference type="Pfam" id="PF20151"/>
    </source>
</evidence>
<feature type="domain" description="DUF6533" evidence="2">
    <location>
        <begin position="19"/>
        <end position="63"/>
    </location>
</feature>
<evidence type="ECO:0000313" key="3">
    <source>
        <dbReference type="EMBL" id="KAK7685240.1"/>
    </source>
</evidence>
<keyword evidence="1" id="KW-0812">Transmembrane</keyword>
<accession>A0AAW0G888</accession>
<keyword evidence="4" id="KW-1185">Reference proteome</keyword>
<dbReference type="Pfam" id="PF20151">
    <property type="entry name" value="DUF6533"/>
    <property type="match status" value="1"/>
</dbReference>
<feature type="transmembrane region" description="Helical" evidence="1">
    <location>
        <begin position="117"/>
        <end position="137"/>
    </location>
</feature>
<feature type="transmembrane region" description="Helical" evidence="1">
    <location>
        <begin position="85"/>
        <end position="105"/>
    </location>
</feature>
<dbReference type="AlphaFoldDB" id="A0AAW0G888"/>
<feature type="transmembrane region" description="Helical" evidence="1">
    <location>
        <begin position="240"/>
        <end position="263"/>
    </location>
</feature>